<proteinExistence type="predicted"/>
<gene>
    <name evidence="1" type="ORF">skT53_14800</name>
</gene>
<accession>A0A7I8D8T2</accession>
<dbReference type="Proteomes" id="UP000593802">
    <property type="component" value="Chromosome"/>
</dbReference>
<sequence length="115" mass="13200">MLSTAERLELPTICTLHKYSEPAYRMCPECGEKTYCHICEACIVIDCRLSEQSQKEAYMKDETLKQALAIFAKRMKEDGQTVAFIETNDDDPKLIEFHYSTEKPIAQVNIEEESA</sequence>
<name>A0A7I8D8T2_9BACL</name>
<dbReference type="KEGG" id="eff:skT53_14800"/>
<evidence type="ECO:0000313" key="1">
    <source>
        <dbReference type="EMBL" id="BCJ86495.1"/>
    </source>
</evidence>
<dbReference type="EMBL" id="AP023366">
    <property type="protein sequence ID" value="BCJ86495.1"/>
    <property type="molecule type" value="Genomic_DNA"/>
</dbReference>
<keyword evidence="2" id="KW-1185">Reference proteome</keyword>
<protein>
    <submittedName>
        <fullName evidence="1">Uncharacterized protein</fullName>
    </submittedName>
</protein>
<organism evidence="1 2">
    <name type="scientific">Effusibacillus dendaii</name>
    <dbReference type="NCBI Taxonomy" id="2743772"/>
    <lineage>
        <taxon>Bacteria</taxon>
        <taxon>Bacillati</taxon>
        <taxon>Bacillota</taxon>
        <taxon>Bacilli</taxon>
        <taxon>Bacillales</taxon>
        <taxon>Alicyclobacillaceae</taxon>
        <taxon>Effusibacillus</taxon>
    </lineage>
</organism>
<reference evidence="1 2" key="1">
    <citation type="submission" date="2020-08" db="EMBL/GenBank/DDBJ databases">
        <title>Complete Genome Sequence of Effusibacillus dendaii Strain skT53, Isolated from Farmland soil.</title>
        <authorList>
            <person name="Konishi T."/>
            <person name="Kawasaki H."/>
        </authorList>
    </citation>
    <scope>NUCLEOTIDE SEQUENCE [LARGE SCALE GENOMIC DNA]</scope>
    <source>
        <strain evidence="2">skT53</strain>
    </source>
</reference>
<dbReference type="AlphaFoldDB" id="A0A7I8D8T2"/>
<evidence type="ECO:0000313" key="2">
    <source>
        <dbReference type="Proteomes" id="UP000593802"/>
    </source>
</evidence>